<name>A0A512BY69_9HYPH</name>
<gene>
    <name evidence="1" type="ORF">MAE02_45790</name>
</gene>
<dbReference type="Proteomes" id="UP000321085">
    <property type="component" value="Unassembled WGS sequence"/>
</dbReference>
<accession>A0A512BY69</accession>
<dbReference type="AlphaFoldDB" id="A0A512BY69"/>
<organism evidence="1 2">
    <name type="scientific">Microvirga aerophila</name>
    <dbReference type="NCBI Taxonomy" id="670291"/>
    <lineage>
        <taxon>Bacteria</taxon>
        <taxon>Pseudomonadati</taxon>
        <taxon>Pseudomonadota</taxon>
        <taxon>Alphaproteobacteria</taxon>
        <taxon>Hyphomicrobiales</taxon>
        <taxon>Methylobacteriaceae</taxon>
        <taxon>Microvirga</taxon>
    </lineage>
</organism>
<dbReference type="RefSeq" id="WP_147022114.1">
    <property type="nucleotide sequence ID" value="NZ_BJYU01000079.1"/>
</dbReference>
<evidence type="ECO:0000313" key="2">
    <source>
        <dbReference type="Proteomes" id="UP000321085"/>
    </source>
</evidence>
<comment type="caution">
    <text evidence="1">The sequence shown here is derived from an EMBL/GenBank/DDBJ whole genome shotgun (WGS) entry which is preliminary data.</text>
</comment>
<dbReference type="EMBL" id="BJYU01000079">
    <property type="protein sequence ID" value="GEO16883.1"/>
    <property type="molecule type" value="Genomic_DNA"/>
</dbReference>
<keyword evidence="2" id="KW-1185">Reference proteome</keyword>
<reference evidence="1 2" key="1">
    <citation type="submission" date="2019-07" db="EMBL/GenBank/DDBJ databases">
        <title>Whole genome shotgun sequence of Microvirga aerophila NBRC 106136.</title>
        <authorList>
            <person name="Hosoyama A."/>
            <person name="Uohara A."/>
            <person name="Ohji S."/>
            <person name="Ichikawa N."/>
        </authorList>
    </citation>
    <scope>NUCLEOTIDE SEQUENCE [LARGE SCALE GENOMIC DNA]</scope>
    <source>
        <strain evidence="1 2">NBRC 106136</strain>
    </source>
</reference>
<sequence length="95" mass="10646">MSETDEQYISRVREECFKAILTASVTDGKLRLKEKQIFHGVISAIAMIHASQDAIPSVEKTALMSDTIARQFREQVAELKAAKGKISTVTTRRKH</sequence>
<protein>
    <submittedName>
        <fullName evidence="1">Uncharacterized protein</fullName>
    </submittedName>
</protein>
<evidence type="ECO:0000313" key="1">
    <source>
        <dbReference type="EMBL" id="GEO16883.1"/>
    </source>
</evidence>
<proteinExistence type="predicted"/>